<organism evidence="1">
    <name type="scientific">viral metagenome</name>
    <dbReference type="NCBI Taxonomy" id="1070528"/>
    <lineage>
        <taxon>unclassified sequences</taxon>
        <taxon>metagenomes</taxon>
        <taxon>organismal metagenomes</taxon>
    </lineage>
</organism>
<protein>
    <recommendedName>
        <fullName evidence="2">Protein kinase domain-containing protein</fullName>
    </recommendedName>
</protein>
<reference evidence="1" key="1">
    <citation type="journal article" date="2020" name="Nature">
        <title>Giant virus diversity and host interactions through global metagenomics.</title>
        <authorList>
            <person name="Schulz F."/>
            <person name="Roux S."/>
            <person name="Paez-Espino D."/>
            <person name="Jungbluth S."/>
            <person name="Walsh D.A."/>
            <person name="Denef V.J."/>
            <person name="McMahon K.D."/>
            <person name="Konstantinidis K.T."/>
            <person name="Eloe-Fadrosh E.A."/>
            <person name="Kyrpides N.C."/>
            <person name="Woyke T."/>
        </authorList>
    </citation>
    <scope>NUCLEOTIDE SEQUENCE</scope>
    <source>
        <strain evidence="1">GVMAG-M-3300025572-1</strain>
    </source>
</reference>
<dbReference type="Gene3D" id="1.10.510.10">
    <property type="entry name" value="Transferase(Phosphotransferase) domain 1"/>
    <property type="match status" value="1"/>
</dbReference>
<evidence type="ECO:0000313" key="1">
    <source>
        <dbReference type="EMBL" id="QHT97619.1"/>
    </source>
</evidence>
<proteinExistence type="predicted"/>
<sequence>MASPENLAAFFNLSIKYAIQNGARIREVIRIQRTNEDMIIRNTNSFCPLQQIRDLTMTSEDVSRAIKEGFGDASILKSVMCLNNSLAIFPPNPDGFGRSLKVRQYLRNLKQIGGESVEGYAMTAEVDPKGGPVTRPFVVKSPRQTDPDSALNLLHEYFVGAFGTNLLRSRIPNFAFIMGFFLCAPPYLEAWPYVSGERVTAQGFKDRRALTYCQNDVAGNQVSYILYENVTDAVTLREFVQKGCSFEDWLNILTQVVLAEQVARDEGIDYTHYDLHDENVLVKTLPEEIYIQYPAGYLRTRYLAVIIDEGRAHIQYNGNHYGYALIEGGIYPDRSYPMFDIYKILMFSLSTAAFGQRNMQAYVGLTDDQLEARRLLTNQEVFQNGKEFIRFFYPDIERDQFSQRVNGSGNYLASTRKFFYSLPYSPKYNLPPIDFFNQVILKVAPQVVARFLTQEPPTDPNKIYGCAQKGICLTLQQALSQYTKLDTQFLQDPYVFYEAFFEAVEKGGADSEQLLMQGEGLYETHMNRLRSEAQLKRAEYEEIVRNLVPVSLISSPSDAIRYHPDFLEVYRRYVAQVVRAVDLMTSLIDIEKIMKTLNSLYPQLSLLPAPQGQDIVGPRMGYRYIEVPQMEIDPIQETIPQLNQHLQGLQEDVQFLSHVDRQQVLRLNPRAAWLFEKLPSIPAAVSYLHK</sequence>
<dbReference type="EMBL" id="MN740283">
    <property type="protein sequence ID" value="QHT97619.1"/>
    <property type="molecule type" value="Genomic_DNA"/>
</dbReference>
<accession>A0A6C0IYG7</accession>
<evidence type="ECO:0008006" key="2">
    <source>
        <dbReference type="Google" id="ProtNLM"/>
    </source>
</evidence>
<dbReference type="AlphaFoldDB" id="A0A6C0IYG7"/>
<name>A0A6C0IYG7_9ZZZZ</name>